<dbReference type="InterPro" id="IPR001940">
    <property type="entry name" value="Peptidase_S1C"/>
</dbReference>
<dbReference type="SMART" id="SM00228">
    <property type="entry name" value="PDZ"/>
    <property type="match status" value="1"/>
</dbReference>
<dbReference type="Pfam" id="PF13365">
    <property type="entry name" value="Trypsin_2"/>
    <property type="match status" value="1"/>
</dbReference>
<evidence type="ECO:0000313" key="5">
    <source>
        <dbReference type="Proteomes" id="UP000306409"/>
    </source>
</evidence>
<dbReference type="PANTHER" id="PTHR22939">
    <property type="entry name" value="SERINE PROTEASE FAMILY S1C HTRA-RELATED"/>
    <property type="match status" value="1"/>
</dbReference>
<dbReference type="EMBL" id="CP061336">
    <property type="protein sequence ID" value="QNU68721.1"/>
    <property type="molecule type" value="Genomic_DNA"/>
</dbReference>
<protein>
    <submittedName>
        <fullName evidence="4">Trypsin-like peptidase domain-containing protein</fullName>
    </submittedName>
</protein>
<dbReference type="Gene3D" id="2.30.42.10">
    <property type="match status" value="1"/>
</dbReference>
<name>A0A4U7JK07_9FIRM</name>
<dbReference type="OrthoDB" id="9758917at2"/>
<keyword evidence="5" id="KW-1185">Reference proteome</keyword>
<dbReference type="Proteomes" id="UP000306409">
    <property type="component" value="Chromosome"/>
</dbReference>
<dbReference type="SUPFAM" id="SSF50156">
    <property type="entry name" value="PDZ domain-like"/>
    <property type="match status" value="1"/>
</dbReference>
<organism evidence="4 5">
    <name type="scientific">Ruminiclostridium herbifermentans</name>
    <dbReference type="NCBI Taxonomy" id="2488810"/>
    <lineage>
        <taxon>Bacteria</taxon>
        <taxon>Bacillati</taxon>
        <taxon>Bacillota</taxon>
        <taxon>Clostridia</taxon>
        <taxon>Eubacteriales</taxon>
        <taxon>Oscillospiraceae</taxon>
        <taxon>Ruminiclostridium</taxon>
    </lineage>
</organism>
<proteinExistence type="inferred from homology"/>
<evidence type="ECO:0000313" key="4">
    <source>
        <dbReference type="EMBL" id="QNU68721.1"/>
    </source>
</evidence>
<accession>A0A4U7JK07</accession>
<dbReference type="InterPro" id="IPR009003">
    <property type="entry name" value="Peptidase_S1_PA"/>
</dbReference>
<dbReference type="PANTHER" id="PTHR22939:SF129">
    <property type="entry name" value="SERINE PROTEASE HTRA2, MITOCHONDRIAL"/>
    <property type="match status" value="1"/>
</dbReference>
<dbReference type="CDD" id="cd06779">
    <property type="entry name" value="cpPDZ_Deg_HtrA-like"/>
    <property type="match status" value="1"/>
</dbReference>
<gene>
    <name evidence="4" type="ORF">EHE19_002720</name>
</gene>
<dbReference type="PRINTS" id="PR00834">
    <property type="entry name" value="PROTEASES2C"/>
</dbReference>
<comment type="similarity">
    <text evidence="1">Belongs to the peptidase S1C family.</text>
</comment>
<dbReference type="PROSITE" id="PS50106">
    <property type="entry name" value="PDZ"/>
    <property type="match status" value="1"/>
</dbReference>
<dbReference type="AlphaFoldDB" id="A0A4U7JK07"/>
<dbReference type="GO" id="GO:0004252">
    <property type="term" value="F:serine-type endopeptidase activity"/>
    <property type="evidence" value="ECO:0007669"/>
    <property type="project" value="InterPro"/>
</dbReference>
<dbReference type="Gene3D" id="2.40.10.120">
    <property type="match status" value="1"/>
</dbReference>
<evidence type="ECO:0000256" key="2">
    <source>
        <dbReference type="ARBA" id="ARBA00022670"/>
    </source>
</evidence>
<sequence>MSLVLVTSVITSFVVGGALYTSFSKQLSDVQNNISSNGGLLQTSSAENNISGTNLVASSNLRDLTVTEIAKKVGPSIVGIKMTFKTNTRNFFFGSMPSTSDAEGSGIIISSDGYIMTNYHVVEYADPNSNLKNTTLTVYLPDKREATAKFIGGDSDNDLALIKIDLTNLPVAELGDSSSVEVGDLAVAIGNPLGMEFAGSVTSGVISALNRQLKTGNMSLNLIQTDAAINPGNSGGALLNSKGQVIGINSAKISVSGVEGLGFAIPINTAKPIIEQLKTYGYVKGKPLVGITGQEVSQEISEMYGIPVGIYVVEVPTDGAAYAAGIKKGDVLVKLDGKQIKTMSDIDAVKKLHKAGDTVDAVVIRGDKTLTLKLTFTEDR</sequence>
<dbReference type="KEGG" id="rher:EHE19_002720"/>
<keyword evidence="2" id="KW-0645">Protease</keyword>
<dbReference type="InterPro" id="IPR001478">
    <property type="entry name" value="PDZ"/>
</dbReference>
<evidence type="ECO:0000256" key="1">
    <source>
        <dbReference type="ARBA" id="ARBA00010541"/>
    </source>
</evidence>
<dbReference type="InterPro" id="IPR036034">
    <property type="entry name" value="PDZ_sf"/>
</dbReference>
<reference evidence="4 5" key="1">
    <citation type="submission" date="2020-09" db="EMBL/GenBank/DDBJ databases">
        <title>Characterization and genome sequencing of Ruminiclostridium sp. nov. MA18.</title>
        <authorList>
            <person name="Rettenmaier R."/>
            <person name="Kowollik M.-L."/>
            <person name="Liebl W."/>
            <person name="Zverlov V."/>
        </authorList>
    </citation>
    <scope>NUCLEOTIDE SEQUENCE [LARGE SCALE GENOMIC DNA]</scope>
    <source>
        <strain evidence="4 5">MA18</strain>
    </source>
</reference>
<dbReference type="Pfam" id="PF13180">
    <property type="entry name" value="PDZ_2"/>
    <property type="match status" value="1"/>
</dbReference>
<keyword evidence="3" id="KW-0378">Hydrolase</keyword>
<dbReference type="SUPFAM" id="SSF50494">
    <property type="entry name" value="Trypsin-like serine proteases"/>
    <property type="match status" value="1"/>
</dbReference>
<dbReference type="GO" id="GO:0006508">
    <property type="term" value="P:proteolysis"/>
    <property type="evidence" value="ECO:0007669"/>
    <property type="project" value="UniProtKB-KW"/>
</dbReference>
<evidence type="ECO:0000256" key="3">
    <source>
        <dbReference type="ARBA" id="ARBA00022801"/>
    </source>
</evidence>